<dbReference type="EMBL" id="CADEPI010000321">
    <property type="protein sequence ID" value="CAB3383725.1"/>
    <property type="molecule type" value="Genomic_DNA"/>
</dbReference>
<protein>
    <recommendedName>
        <fullName evidence="10">t-SNARE coiled-coil homology domain-containing protein</fullName>
    </recommendedName>
</protein>
<dbReference type="GO" id="GO:0031201">
    <property type="term" value="C:SNARE complex"/>
    <property type="evidence" value="ECO:0007669"/>
    <property type="project" value="TreeGrafter"/>
</dbReference>
<name>A0A8S1DNC6_9INSE</name>
<dbReference type="OrthoDB" id="10255013at2759"/>
<dbReference type="InterPro" id="IPR006011">
    <property type="entry name" value="Syntaxin_N"/>
</dbReference>
<dbReference type="PANTHER" id="PTHR19957:SF424">
    <property type="entry name" value="SYNTAXIN-1A"/>
    <property type="match status" value="1"/>
</dbReference>
<feature type="domain" description="T-SNARE coiled-coil homology" evidence="10">
    <location>
        <begin position="211"/>
        <end position="273"/>
    </location>
</feature>
<keyword evidence="3" id="KW-0813">Transport</keyword>
<dbReference type="GO" id="GO:0006886">
    <property type="term" value="P:intracellular protein transport"/>
    <property type="evidence" value="ECO:0007669"/>
    <property type="project" value="InterPro"/>
</dbReference>
<dbReference type="GO" id="GO:0005886">
    <property type="term" value="C:plasma membrane"/>
    <property type="evidence" value="ECO:0007669"/>
    <property type="project" value="TreeGrafter"/>
</dbReference>
<comment type="caution">
    <text evidence="11">The sequence shown here is derived from an EMBL/GenBank/DDBJ whole genome shotgun (WGS) entry which is preliminary data.</text>
</comment>
<evidence type="ECO:0000256" key="3">
    <source>
        <dbReference type="ARBA" id="ARBA00022448"/>
    </source>
</evidence>
<dbReference type="CDD" id="cd00179">
    <property type="entry name" value="SynN"/>
    <property type="match status" value="1"/>
</dbReference>
<evidence type="ECO:0000313" key="11">
    <source>
        <dbReference type="EMBL" id="CAB3383725.1"/>
    </source>
</evidence>
<dbReference type="PROSITE" id="PS50192">
    <property type="entry name" value="T_SNARE"/>
    <property type="match status" value="1"/>
</dbReference>
<comment type="subcellular location">
    <subcellularLocation>
        <location evidence="1">Membrane</location>
        <topology evidence="1">Single-pass type IV membrane protein</topology>
    </subcellularLocation>
</comment>
<dbReference type="GO" id="GO:0006836">
    <property type="term" value="P:neurotransmitter transport"/>
    <property type="evidence" value="ECO:0007669"/>
    <property type="project" value="UniProtKB-KW"/>
</dbReference>
<dbReference type="InterPro" id="IPR000727">
    <property type="entry name" value="T_SNARE_dom"/>
</dbReference>
<dbReference type="AlphaFoldDB" id="A0A8S1DNC6"/>
<accession>A0A8S1DNC6</accession>
<organism evidence="11 12">
    <name type="scientific">Cloeon dipterum</name>
    <dbReference type="NCBI Taxonomy" id="197152"/>
    <lineage>
        <taxon>Eukaryota</taxon>
        <taxon>Metazoa</taxon>
        <taxon>Ecdysozoa</taxon>
        <taxon>Arthropoda</taxon>
        <taxon>Hexapoda</taxon>
        <taxon>Insecta</taxon>
        <taxon>Pterygota</taxon>
        <taxon>Palaeoptera</taxon>
        <taxon>Ephemeroptera</taxon>
        <taxon>Pisciforma</taxon>
        <taxon>Baetidae</taxon>
        <taxon>Cloeon</taxon>
    </lineage>
</organism>
<dbReference type="Pfam" id="PF05739">
    <property type="entry name" value="SNARE"/>
    <property type="match status" value="1"/>
</dbReference>
<evidence type="ECO:0000256" key="1">
    <source>
        <dbReference type="ARBA" id="ARBA00004211"/>
    </source>
</evidence>
<keyword evidence="12" id="KW-1185">Reference proteome</keyword>
<dbReference type="GO" id="GO:0000149">
    <property type="term" value="F:SNARE binding"/>
    <property type="evidence" value="ECO:0007669"/>
    <property type="project" value="TreeGrafter"/>
</dbReference>
<evidence type="ECO:0000259" key="10">
    <source>
        <dbReference type="PROSITE" id="PS50192"/>
    </source>
</evidence>
<keyword evidence="5" id="KW-0532">Neurotransmitter transport</keyword>
<dbReference type="GO" id="GO:0005484">
    <property type="term" value="F:SNAP receptor activity"/>
    <property type="evidence" value="ECO:0007669"/>
    <property type="project" value="InterPro"/>
</dbReference>
<comment type="similarity">
    <text evidence="2 8">Belongs to the syntaxin family.</text>
</comment>
<keyword evidence="6 9" id="KW-1133">Transmembrane helix</keyword>
<dbReference type="FunFam" id="1.20.58.70:FF:000011">
    <property type="entry name" value="Syntaxin 4"/>
    <property type="match status" value="1"/>
</dbReference>
<dbReference type="InterPro" id="IPR006012">
    <property type="entry name" value="Syntaxin/epimorphin_CS"/>
</dbReference>
<dbReference type="SUPFAM" id="SSF47661">
    <property type="entry name" value="t-snare proteins"/>
    <property type="match status" value="1"/>
</dbReference>
<dbReference type="SMART" id="SM00503">
    <property type="entry name" value="SynN"/>
    <property type="match status" value="1"/>
</dbReference>
<evidence type="ECO:0000256" key="9">
    <source>
        <dbReference type="SAM" id="Phobius"/>
    </source>
</evidence>
<dbReference type="GO" id="GO:0048278">
    <property type="term" value="P:vesicle docking"/>
    <property type="evidence" value="ECO:0007669"/>
    <property type="project" value="TreeGrafter"/>
</dbReference>
<dbReference type="GO" id="GO:0006906">
    <property type="term" value="P:vesicle fusion"/>
    <property type="evidence" value="ECO:0007669"/>
    <property type="project" value="TreeGrafter"/>
</dbReference>
<evidence type="ECO:0000256" key="8">
    <source>
        <dbReference type="RuleBase" id="RU003858"/>
    </source>
</evidence>
<dbReference type="Pfam" id="PF00804">
    <property type="entry name" value="Syntaxin"/>
    <property type="match status" value="1"/>
</dbReference>
<evidence type="ECO:0000256" key="5">
    <source>
        <dbReference type="ARBA" id="ARBA00022775"/>
    </source>
</evidence>
<evidence type="ECO:0000256" key="6">
    <source>
        <dbReference type="ARBA" id="ARBA00022989"/>
    </source>
</evidence>
<dbReference type="PROSITE" id="PS00914">
    <property type="entry name" value="SYNTAXIN"/>
    <property type="match status" value="1"/>
</dbReference>
<gene>
    <name evidence="11" type="ORF">CLODIP_2_CD13746</name>
</gene>
<keyword evidence="7 9" id="KW-0472">Membrane</keyword>
<sequence>MVRDRLKALQATRDELEAAGELPEVIDRYVYEQHIDIDEDEENEDSLQNFFLKVQMIRSWIETTGNHTREMRRLQSSIISSPRPDELAKTELEDRMAAIKMTSNQIRLALKELAECVARAEEKANGRPSATLRIRKTQYQSLSRIFSDTLIAYNTTQLKYREDCKERIRRQLKIANRETTDDELEKMLENGNVAVFTGDIVVQTQEARQALADVEARHKEIIKLEKNITELRDLFIEMAMLVATQGDMIDRIETHVMNAGEAVSEAARQTKKAVVYRSKARKKKIIIIIVLIVIAIIVTLILVFTLMPEKSSAPPVTSTTTPTILVQS</sequence>
<dbReference type="SMART" id="SM00397">
    <property type="entry name" value="t_SNARE"/>
    <property type="match status" value="1"/>
</dbReference>
<evidence type="ECO:0000256" key="2">
    <source>
        <dbReference type="ARBA" id="ARBA00009063"/>
    </source>
</evidence>
<dbReference type="PANTHER" id="PTHR19957">
    <property type="entry name" value="SYNTAXIN"/>
    <property type="match status" value="1"/>
</dbReference>
<evidence type="ECO:0000256" key="4">
    <source>
        <dbReference type="ARBA" id="ARBA00022692"/>
    </source>
</evidence>
<evidence type="ECO:0000313" key="12">
    <source>
        <dbReference type="Proteomes" id="UP000494165"/>
    </source>
</evidence>
<dbReference type="GO" id="GO:0006887">
    <property type="term" value="P:exocytosis"/>
    <property type="evidence" value="ECO:0007669"/>
    <property type="project" value="TreeGrafter"/>
</dbReference>
<dbReference type="InterPro" id="IPR010989">
    <property type="entry name" value="SNARE"/>
</dbReference>
<proteinExistence type="inferred from homology"/>
<feature type="transmembrane region" description="Helical" evidence="9">
    <location>
        <begin position="285"/>
        <end position="307"/>
    </location>
</feature>
<dbReference type="Gene3D" id="1.20.5.110">
    <property type="match status" value="1"/>
</dbReference>
<dbReference type="InterPro" id="IPR045242">
    <property type="entry name" value="Syntaxin"/>
</dbReference>
<dbReference type="Proteomes" id="UP000494165">
    <property type="component" value="Unassembled WGS sequence"/>
</dbReference>
<dbReference type="CDD" id="cd15848">
    <property type="entry name" value="SNARE_syntaxin1-like"/>
    <property type="match status" value="1"/>
</dbReference>
<evidence type="ECO:0000256" key="7">
    <source>
        <dbReference type="ARBA" id="ARBA00023136"/>
    </source>
</evidence>
<dbReference type="Gene3D" id="1.20.58.70">
    <property type="match status" value="1"/>
</dbReference>
<reference evidence="11 12" key="1">
    <citation type="submission" date="2020-04" db="EMBL/GenBank/DDBJ databases">
        <authorList>
            <person name="Alioto T."/>
            <person name="Alioto T."/>
            <person name="Gomez Garrido J."/>
        </authorList>
    </citation>
    <scope>NUCLEOTIDE SEQUENCE [LARGE SCALE GENOMIC DNA]</scope>
</reference>
<keyword evidence="4 9" id="KW-0812">Transmembrane</keyword>
<dbReference type="GO" id="GO:0012505">
    <property type="term" value="C:endomembrane system"/>
    <property type="evidence" value="ECO:0007669"/>
    <property type="project" value="TreeGrafter"/>
</dbReference>